<sequence length="335" mass="37276">VFGTLFNDINIERKNSSGTVVEKLKVPLAYGPKQKWLLAVQDTTADRKVVATRTPRMGFAMTGVSYDTARKLNTIGRNVAANTSSTTTNMITMYNPVPYNFDFELFILVKNAEDGTQILEQILPYFTPEFTVTVNTIPDMNIKADVPITLSSASVADEYEGDLSTRRTITWTLSFVLKGFIYPTLTSGEIIKSIEVNFRIPGGDTEIELPEFIIYEDSTPDTTNFILLDGTNIVVFTLLESGTADTTSELRLLLEDDTFALQEESDNTYRTYSRARITNENTSEGVQDATIKSRYTVVPAPLSATADTDYGFSETFEFFEEGKWNDPTTGTDIAT</sequence>
<dbReference type="InterPro" id="IPR031997">
    <property type="entry name" value="T4-gp15_tss"/>
</dbReference>
<name>A0A381V756_9ZZZZ</name>
<accession>A0A381V756</accession>
<organism evidence="1">
    <name type="scientific">marine metagenome</name>
    <dbReference type="NCBI Taxonomy" id="408172"/>
    <lineage>
        <taxon>unclassified sequences</taxon>
        <taxon>metagenomes</taxon>
        <taxon>ecological metagenomes</taxon>
    </lineage>
</organism>
<evidence type="ECO:0000313" key="1">
    <source>
        <dbReference type="EMBL" id="SVA36209.1"/>
    </source>
</evidence>
<dbReference type="EMBL" id="UINC01008038">
    <property type="protein sequence ID" value="SVA36209.1"/>
    <property type="molecule type" value="Genomic_DNA"/>
</dbReference>
<dbReference type="Pfam" id="PF16724">
    <property type="entry name" value="T4-gp15_tss"/>
    <property type="match status" value="1"/>
</dbReference>
<protein>
    <submittedName>
        <fullName evidence="1">Uncharacterized protein</fullName>
    </submittedName>
</protein>
<gene>
    <name evidence="1" type="ORF">METZ01_LOCUS89063</name>
</gene>
<dbReference type="AlphaFoldDB" id="A0A381V756"/>
<feature type="non-terminal residue" evidence="1">
    <location>
        <position position="1"/>
    </location>
</feature>
<proteinExistence type="predicted"/>
<reference evidence="1" key="1">
    <citation type="submission" date="2018-05" db="EMBL/GenBank/DDBJ databases">
        <authorList>
            <person name="Lanie J.A."/>
            <person name="Ng W.-L."/>
            <person name="Kazmierczak K.M."/>
            <person name="Andrzejewski T.M."/>
            <person name="Davidsen T.M."/>
            <person name="Wayne K.J."/>
            <person name="Tettelin H."/>
            <person name="Glass J.I."/>
            <person name="Rusch D."/>
            <person name="Podicherti R."/>
            <person name="Tsui H.-C.T."/>
            <person name="Winkler M.E."/>
        </authorList>
    </citation>
    <scope>NUCLEOTIDE SEQUENCE</scope>
</reference>
<dbReference type="InterPro" id="IPR038553">
    <property type="entry name" value="T4-gp15_tss_sf"/>
</dbReference>
<dbReference type="Gene3D" id="3.30.2000.40">
    <property type="entry name" value="Myoviridae tail sheath stabiliser"/>
    <property type="match status" value="1"/>
</dbReference>